<feature type="compositionally biased region" description="Polar residues" evidence="1">
    <location>
        <begin position="640"/>
        <end position="650"/>
    </location>
</feature>
<gene>
    <name evidence="3" type="ORF">NP493_1542g00017</name>
</gene>
<evidence type="ECO:0000313" key="4">
    <source>
        <dbReference type="Proteomes" id="UP001209878"/>
    </source>
</evidence>
<feature type="domain" description="BRCT" evidence="2">
    <location>
        <begin position="58"/>
        <end position="148"/>
    </location>
</feature>
<feature type="region of interest" description="Disordered" evidence="1">
    <location>
        <begin position="381"/>
        <end position="471"/>
    </location>
</feature>
<feature type="compositionally biased region" description="Low complexity" evidence="1">
    <location>
        <begin position="651"/>
        <end position="666"/>
    </location>
</feature>
<protein>
    <recommendedName>
        <fullName evidence="2">BRCT domain-containing protein</fullName>
    </recommendedName>
</protein>
<dbReference type="CDD" id="cd17751">
    <property type="entry name" value="BRCT_microcephalin_rpt3"/>
    <property type="match status" value="1"/>
</dbReference>
<feature type="domain" description="BRCT" evidence="2">
    <location>
        <begin position="802"/>
        <end position="873"/>
    </location>
</feature>
<dbReference type="Pfam" id="PF12738">
    <property type="entry name" value="PTCB-BRCT"/>
    <property type="match status" value="1"/>
</dbReference>
<feature type="compositionally biased region" description="Basic and acidic residues" evidence="1">
    <location>
        <begin position="574"/>
        <end position="583"/>
    </location>
</feature>
<comment type="caution">
    <text evidence="3">The sequence shown here is derived from an EMBL/GenBank/DDBJ whole genome shotgun (WGS) entry which is preliminary data.</text>
</comment>
<feature type="region of interest" description="Disordered" evidence="1">
    <location>
        <begin position="291"/>
        <end position="312"/>
    </location>
</feature>
<sequence>MDLFLELSPAEDSSESPHCSLDHNIAHILNLLDSPSEQPRGGDTLSDDNNDVPDTQPISGQILKDVVAYVEARSGNDNRSGAISRELELLGATVEKKFTNDVTHVIFKAGSKMTQERARKRGIHLVSVLWVDSCKQNLKHMSELLFPVMPADTLRTPVFVGRLKKLKSMQPKDFEDDVASSADRGQKRRRRQLHADKWKVLETPGAGLLQGAAHAYVEETQPRSPTDTTPLPFTLTVPDTPPSMREKLNSLRRKRLSLQHCESLSTAECGATSQLTRVKENEPLQRRLFGLPEDETSPQPRVATPETETAKDVSGDLTKMNECNAVGQEAEEEDPIPVHLVGSSTVCIPNRRHRLLPLNQEPFTELLQPIYTDQCRRPGQNHFFPEIASQKPRKTKQKCVVKRRDGMSSGDAVKSRAEGKGGGKKSGKRKNGSSRQSETQEEDGSRKRRRKGSVEEIEDSLSAAGLTDSVQDVKDMHGTTTSRHCQPQAEDSQAVNTDCKVQAKVLNVNDNDVCSTTGDEVRLLDIPSCSHVTVDSRCDNSLQSSNVSRTNLTNLASNNGKCSMPVSGDNAEETEIHEAKEKQVSPTEDADTPSTSRTNKNLYSARGNQSSSGLSSGVDKATTMARRRSVRLQRNELHKPSSNPPTHVRQSVQDSSSTDISSSDLSVVNQSRGTQLSLSSSMQRSCLLLNVARSNRKSIDEFAVVSSQCRPLGKNPKKNTSCVGAVRNVKSVGHHSTKRDHSVSKQPNTSRKSEPSCGRNSIINGGNICDTSNWKKVIIAENRKRHERPSKTLVMTSLHTDEQDMVRSVVKKLGGYRIASAVSETTTHVICGNDRRTLNVLLGICRGSWLLSLEWVFKSLECNRWLDEEPYEQSDFFPAAQISRLERLTASGNYTQDLFSKHSLICVAPHTVPSRTDLVKLIKLCAGQVTQCLSKCRVCVGKVPQEPGVISVSEQWVLDSITAHRALPHKDYRLDCDGDMTRGDSSPEY</sequence>
<feature type="compositionally biased region" description="Basic residues" evidence="1">
    <location>
        <begin position="391"/>
        <end position="401"/>
    </location>
</feature>
<evidence type="ECO:0000256" key="1">
    <source>
        <dbReference type="SAM" id="MobiDB-lite"/>
    </source>
</evidence>
<dbReference type="SUPFAM" id="SSF52113">
    <property type="entry name" value="BRCT domain"/>
    <property type="match status" value="3"/>
</dbReference>
<organism evidence="3 4">
    <name type="scientific">Ridgeia piscesae</name>
    <name type="common">Tubeworm</name>
    <dbReference type="NCBI Taxonomy" id="27915"/>
    <lineage>
        <taxon>Eukaryota</taxon>
        <taxon>Metazoa</taxon>
        <taxon>Spiralia</taxon>
        <taxon>Lophotrochozoa</taxon>
        <taxon>Annelida</taxon>
        <taxon>Polychaeta</taxon>
        <taxon>Sedentaria</taxon>
        <taxon>Canalipalpata</taxon>
        <taxon>Sabellida</taxon>
        <taxon>Siboglinidae</taxon>
        <taxon>Ridgeia</taxon>
    </lineage>
</organism>
<feature type="compositionally biased region" description="Low complexity" evidence="1">
    <location>
        <begin position="225"/>
        <end position="238"/>
    </location>
</feature>
<evidence type="ECO:0000313" key="3">
    <source>
        <dbReference type="EMBL" id="KAK2162110.1"/>
    </source>
</evidence>
<feature type="compositionally biased region" description="Polar residues" evidence="1">
    <location>
        <begin position="592"/>
        <end position="615"/>
    </location>
</feature>
<feature type="compositionally biased region" description="Polar residues" evidence="1">
    <location>
        <begin position="551"/>
        <end position="561"/>
    </location>
</feature>
<accession>A0AAD9K0G3</accession>
<feature type="compositionally biased region" description="Basic residues" evidence="1">
    <location>
        <begin position="422"/>
        <end position="432"/>
    </location>
</feature>
<dbReference type="Gene3D" id="3.40.50.10190">
    <property type="entry name" value="BRCT domain"/>
    <property type="match status" value="3"/>
</dbReference>
<dbReference type="EMBL" id="JAODUO010001541">
    <property type="protein sequence ID" value="KAK2162110.1"/>
    <property type="molecule type" value="Genomic_DNA"/>
</dbReference>
<dbReference type="CDD" id="cd17716">
    <property type="entry name" value="BRCT_microcephalin_rpt1"/>
    <property type="match status" value="1"/>
</dbReference>
<dbReference type="PANTHER" id="PTHR14625:SF3">
    <property type="entry name" value="MICROCEPHALIN"/>
    <property type="match status" value="1"/>
</dbReference>
<dbReference type="PROSITE" id="PS50172">
    <property type="entry name" value="BRCT"/>
    <property type="match status" value="3"/>
</dbReference>
<dbReference type="AlphaFoldDB" id="A0AAD9K0G3"/>
<dbReference type="PANTHER" id="PTHR14625">
    <property type="entry name" value="MICROCEPHALIN"/>
    <property type="match status" value="1"/>
</dbReference>
<dbReference type="InterPro" id="IPR036420">
    <property type="entry name" value="BRCT_dom_sf"/>
</dbReference>
<keyword evidence="4" id="KW-1185">Reference proteome</keyword>
<reference evidence="3" key="1">
    <citation type="journal article" date="2023" name="Mol. Biol. Evol.">
        <title>Third-Generation Sequencing Reveals the Adaptive Role of the Epigenome in Three Deep-Sea Polychaetes.</title>
        <authorList>
            <person name="Perez M."/>
            <person name="Aroh O."/>
            <person name="Sun Y."/>
            <person name="Lan Y."/>
            <person name="Juniper S.K."/>
            <person name="Young C.R."/>
            <person name="Angers B."/>
            <person name="Qian P.Y."/>
        </authorList>
    </citation>
    <scope>NUCLEOTIDE SEQUENCE</scope>
    <source>
        <strain evidence="3">R07B-5</strain>
    </source>
</reference>
<feature type="region of interest" description="Disordered" evidence="1">
    <location>
        <begin position="171"/>
        <end position="196"/>
    </location>
</feature>
<feature type="domain" description="BRCT" evidence="2">
    <location>
        <begin position="894"/>
        <end position="974"/>
    </location>
</feature>
<dbReference type="GO" id="GO:0000278">
    <property type="term" value="P:mitotic cell cycle"/>
    <property type="evidence" value="ECO:0007669"/>
    <property type="project" value="TreeGrafter"/>
</dbReference>
<name>A0AAD9K0G3_RIDPI</name>
<dbReference type="SMART" id="SM00292">
    <property type="entry name" value="BRCT"/>
    <property type="match status" value="3"/>
</dbReference>
<dbReference type="InterPro" id="IPR022047">
    <property type="entry name" value="Microcephalin-like"/>
</dbReference>
<feature type="region of interest" description="Disordered" evidence="1">
    <location>
        <begin position="728"/>
        <end position="759"/>
    </location>
</feature>
<evidence type="ECO:0000259" key="2">
    <source>
        <dbReference type="PROSITE" id="PS50172"/>
    </source>
</evidence>
<dbReference type="Proteomes" id="UP001209878">
    <property type="component" value="Unassembled WGS sequence"/>
</dbReference>
<dbReference type="Pfam" id="PF00533">
    <property type="entry name" value="BRCT"/>
    <property type="match status" value="1"/>
</dbReference>
<proteinExistence type="predicted"/>
<feature type="region of interest" description="Disordered" evidence="1">
    <location>
        <begin position="551"/>
        <end position="666"/>
    </location>
</feature>
<dbReference type="InterPro" id="IPR001357">
    <property type="entry name" value="BRCT_dom"/>
</dbReference>
<dbReference type="CDD" id="cd17736">
    <property type="entry name" value="BRCT_microcephalin_rpt2"/>
    <property type="match status" value="1"/>
</dbReference>
<feature type="region of interest" description="Disordered" evidence="1">
    <location>
        <begin position="33"/>
        <end position="57"/>
    </location>
</feature>
<feature type="region of interest" description="Disordered" evidence="1">
    <location>
        <begin position="219"/>
        <end position="244"/>
    </location>
</feature>